<reference evidence="2 3" key="1">
    <citation type="journal article" date="2012" name="PLoS Pathog.">
        <title>Diverse lifestyles and strategies of plant pathogenesis encoded in the genomes of eighteen Dothideomycetes fungi.</title>
        <authorList>
            <person name="Ohm R.A."/>
            <person name="Feau N."/>
            <person name="Henrissat B."/>
            <person name="Schoch C.L."/>
            <person name="Horwitz B.A."/>
            <person name="Barry K.W."/>
            <person name="Condon B.J."/>
            <person name="Copeland A.C."/>
            <person name="Dhillon B."/>
            <person name="Glaser F."/>
            <person name="Hesse C.N."/>
            <person name="Kosti I."/>
            <person name="LaButti K."/>
            <person name="Lindquist E.A."/>
            <person name="Lucas S."/>
            <person name="Salamov A.A."/>
            <person name="Bradshaw R.E."/>
            <person name="Ciuffetti L."/>
            <person name="Hamelin R.C."/>
            <person name="Kema G.H.J."/>
            <person name="Lawrence C."/>
            <person name="Scott J.A."/>
            <person name="Spatafora J.W."/>
            <person name="Turgeon B.G."/>
            <person name="de Wit P.J.G.M."/>
            <person name="Zhong S."/>
            <person name="Goodwin S.B."/>
            <person name="Grigoriev I.V."/>
        </authorList>
    </citation>
    <scope>NUCLEOTIDE SEQUENCE [LARGE SCALE GENOMIC DNA]</scope>
    <source>
        <strain evidence="2 3">SO2202</strain>
    </source>
</reference>
<gene>
    <name evidence="2" type="ORF">SEPMUDRAFT_154965</name>
</gene>
<evidence type="ECO:0000256" key="1">
    <source>
        <dbReference type="SAM" id="SignalP"/>
    </source>
</evidence>
<dbReference type="GeneID" id="27904732"/>
<dbReference type="Proteomes" id="UP000016931">
    <property type="component" value="Unassembled WGS sequence"/>
</dbReference>
<dbReference type="RefSeq" id="XP_016762275.1">
    <property type="nucleotide sequence ID" value="XM_016907595.1"/>
</dbReference>
<evidence type="ECO:0008006" key="4">
    <source>
        <dbReference type="Google" id="ProtNLM"/>
    </source>
</evidence>
<dbReference type="HOGENOM" id="CLU_1971869_0_0_1"/>
<organism evidence="2 3">
    <name type="scientific">Sphaerulina musiva (strain SO2202)</name>
    <name type="common">Poplar stem canker fungus</name>
    <name type="synonym">Septoria musiva</name>
    <dbReference type="NCBI Taxonomy" id="692275"/>
    <lineage>
        <taxon>Eukaryota</taxon>
        <taxon>Fungi</taxon>
        <taxon>Dikarya</taxon>
        <taxon>Ascomycota</taxon>
        <taxon>Pezizomycotina</taxon>
        <taxon>Dothideomycetes</taxon>
        <taxon>Dothideomycetidae</taxon>
        <taxon>Mycosphaerellales</taxon>
        <taxon>Mycosphaerellaceae</taxon>
        <taxon>Sphaerulina</taxon>
    </lineage>
</organism>
<sequence>MRFSLLIFAVMGSVALAGDEDDNGDLQEYCVCGNNFDPESPIFMTIFNATIDSCTGLLWTLGWYDDMPHCYHTGEFEKIQTFADECVKKPENRATGAQCCPPYDEANPDAPCDHKLGNTGDDPAAIP</sequence>
<name>M3D8E5_SPHMS</name>
<accession>M3D8E5</accession>
<feature type="chain" id="PRO_5004032389" description="Extracellular membrane protein CFEM domain-containing protein" evidence="1">
    <location>
        <begin position="18"/>
        <end position="127"/>
    </location>
</feature>
<keyword evidence="3" id="KW-1185">Reference proteome</keyword>
<feature type="signal peptide" evidence="1">
    <location>
        <begin position="1"/>
        <end position="17"/>
    </location>
</feature>
<proteinExistence type="predicted"/>
<dbReference type="EMBL" id="KB456262">
    <property type="protein sequence ID" value="EMF14154.1"/>
    <property type="molecule type" value="Genomic_DNA"/>
</dbReference>
<dbReference type="AlphaFoldDB" id="M3D8E5"/>
<protein>
    <recommendedName>
        <fullName evidence="4">Extracellular membrane protein CFEM domain-containing protein</fullName>
    </recommendedName>
</protein>
<evidence type="ECO:0000313" key="2">
    <source>
        <dbReference type="EMBL" id="EMF14154.1"/>
    </source>
</evidence>
<keyword evidence="1" id="KW-0732">Signal</keyword>
<evidence type="ECO:0000313" key="3">
    <source>
        <dbReference type="Proteomes" id="UP000016931"/>
    </source>
</evidence>